<reference evidence="3 4" key="1">
    <citation type="journal article" date="2019" name="Int. J. Syst. Evol. Microbiol.">
        <title>The Global Catalogue of Microorganisms (GCM) 10K type strain sequencing project: providing services to taxonomists for standard genome sequencing and annotation.</title>
        <authorList>
            <consortium name="The Broad Institute Genomics Platform"/>
            <consortium name="The Broad Institute Genome Sequencing Center for Infectious Disease"/>
            <person name="Wu L."/>
            <person name="Ma J."/>
        </authorList>
    </citation>
    <scope>NUCLEOTIDE SEQUENCE [LARGE SCALE GENOMIC DNA]</scope>
    <source>
        <strain evidence="3 4">JCM 15672</strain>
    </source>
</reference>
<evidence type="ECO:0000313" key="3">
    <source>
        <dbReference type="EMBL" id="GAA2029883.1"/>
    </source>
</evidence>
<protein>
    <submittedName>
        <fullName evidence="3">Uncharacterized protein</fullName>
    </submittedName>
</protein>
<dbReference type="Proteomes" id="UP001501196">
    <property type="component" value="Unassembled WGS sequence"/>
</dbReference>
<feature type="transmembrane region" description="Helical" evidence="2">
    <location>
        <begin position="125"/>
        <end position="149"/>
    </location>
</feature>
<dbReference type="EMBL" id="BAAAPW010000002">
    <property type="protein sequence ID" value="GAA2029883.1"/>
    <property type="molecule type" value="Genomic_DNA"/>
</dbReference>
<comment type="caution">
    <text evidence="3">The sequence shown here is derived from an EMBL/GenBank/DDBJ whole genome shotgun (WGS) entry which is preliminary data.</text>
</comment>
<keyword evidence="4" id="KW-1185">Reference proteome</keyword>
<keyword evidence="2" id="KW-0812">Transmembrane</keyword>
<accession>A0ABN2U758</accession>
<sequence length="219" mass="21907">MTEPASHPEFDPRYDARFQRGWKAASVESTSPAADADPETTDAVVDPEPSDAPPAAPAPVTARIGATADRAGAASDPAGGPEPAVAPRAGSASAGGVPADPTPIRETDDPGAPPAGPEPDAVLRVALGIAWGVVAVALGVGAWSVWMIVSIDPFAGPTGIRGEESARMFAYLVGPAVLTAGVLGAIVLLVVEGVRRAARIGIGDRGVLDRDAAGAGSRR</sequence>
<keyword evidence="2" id="KW-0472">Membrane</keyword>
<proteinExistence type="predicted"/>
<name>A0ABN2U758_9MICO</name>
<evidence type="ECO:0000256" key="2">
    <source>
        <dbReference type="SAM" id="Phobius"/>
    </source>
</evidence>
<feature type="transmembrane region" description="Helical" evidence="2">
    <location>
        <begin position="169"/>
        <end position="191"/>
    </location>
</feature>
<organism evidence="3 4">
    <name type="scientific">Agromyces tropicus</name>
    <dbReference type="NCBI Taxonomy" id="555371"/>
    <lineage>
        <taxon>Bacteria</taxon>
        <taxon>Bacillati</taxon>
        <taxon>Actinomycetota</taxon>
        <taxon>Actinomycetes</taxon>
        <taxon>Micrococcales</taxon>
        <taxon>Microbacteriaceae</taxon>
        <taxon>Agromyces</taxon>
    </lineage>
</organism>
<feature type="region of interest" description="Disordered" evidence="1">
    <location>
        <begin position="21"/>
        <end position="117"/>
    </location>
</feature>
<evidence type="ECO:0000256" key="1">
    <source>
        <dbReference type="SAM" id="MobiDB-lite"/>
    </source>
</evidence>
<keyword evidence="2" id="KW-1133">Transmembrane helix</keyword>
<evidence type="ECO:0000313" key="4">
    <source>
        <dbReference type="Proteomes" id="UP001501196"/>
    </source>
</evidence>
<dbReference type="RefSeq" id="WP_344370347.1">
    <property type="nucleotide sequence ID" value="NZ_BAAAPW010000002.1"/>
</dbReference>
<gene>
    <name evidence="3" type="ORF">GCM10009819_11970</name>
</gene>